<evidence type="ECO:0000313" key="2">
    <source>
        <dbReference type="Proteomes" id="UP000006729"/>
    </source>
</evidence>
<keyword evidence="2" id="KW-1185">Reference proteome</keyword>
<dbReference type="Proteomes" id="UP000006729">
    <property type="component" value="Chromosome 10"/>
</dbReference>
<gene>
    <name evidence="1" type="ORF">POPTR_010G212501v4</name>
</gene>
<comment type="caution">
    <text evidence="1">The sequence shown here is derived from an EMBL/GenBank/DDBJ whole genome shotgun (WGS) entry which is preliminary data.</text>
</comment>
<organism evidence="1 2">
    <name type="scientific">Populus trichocarpa</name>
    <name type="common">Western balsam poplar</name>
    <name type="synonym">Populus balsamifera subsp. trichocarpa</name>
    <dbReference type="NCBI Taxonomy" id="3694"/>
    <lineage>
        <taxon>Eukaryota</taxon>
        <taxon>Viridiplantae</taxon>
        <taxon>Streptophyta</taxon>
        <taxon>Embryophyta</taxon>
        <taxon>Tracheophyta</taxon>
        <taxon>Spermatophyta</taxon>
        <taxon>Magnoliopsida</taxon>
        <taxon>eudicotyledons</taxon>
        <taxon>Gunneridae</taxon>
        <taxon>Pentapetalae</taxon>
        <taxon>rosids</taxon>
        <taxon>fabids</taxon>
        <taxon>Malpighiales</taxon>
        <taxon>Salicaceae</taxon>
        <taxon>Saliceae</taxon>
        <taxon>Populus</taxon>
    </lineage>
</organism>
<protein>
    <submittedName>
        <fullName evidence="1">Uncharacterized protein</fullName>
    </submittedName>
</protein>
<reference evidence="1 2" key="1">
    <citation type="journal article" date="2006" name="Science">
        <title>The genome of black cottonwood, Populus trichocarpa (Torr. &amp; Gray).</title>
        <authorList>
            <person name="Tuskan G.A."/>
            <person name="Difazio S."/>
            <person name="Jansson S."/>
            <person name="Bohlmann J."/>
            <person name="Grigoriev I."/>
            <person name="Hellsten U."/>
            <person name="Putnam N."/>
            <person name="Ralph S."/>
            <person name="Rombauts S."/>
            <person name="Salamov A."/>
            <person name="Schein J."/>
            <person name="Sterck L."/>
            <person name="Aerts A."/>
            <person name="Bhalerao R.R."/>
            <person name="Bhalerao R.P."/>
            <person name="Blaudez D."/>
            <person name="Boerjan W."/>
            <person name="Brun A."/>
            <person name="Brunner A."/>
            <person name="Busov V."/>
            <person name="Campbell M."/>
            <person name="Carlson J."/>
            <person name="Chalot M."/>
            <person name="Chapman J."/>
            <person name="Chen G.L."/>
            <person name="Cooper D."/>
            <person name="Coutinho P.M."/>
            <person name="Couturier J."/>
            <person name="Covert S."/>
            <person name="Cronk Q."/>
            <person name="Cunningham R."/>
            <person name="Davis J."/>
            <person name="Degroeve S."/>
            <person name="Dejardin A."/>
            <person name="Depamphilis C."/>
            <person name="Detter J."/>
            <person name="Dirks B."/>
            <person name="Dubchak I."/>
            <person name="Duplessis S."/>
            <person name="Ehlting J."/>
            <person name="Ellis B."/>
            <person name="Gendler K."/>
            <person name="Goodstein D."/>
            <person name="Gribskov M."/>
            <person name="Grimwood J."/>
            <person name="Groover A."/>
            <person name="Gunter L."/>
            <person name="Hamberger B."/>
            <person name="Heinze B."/>
            <person name="Helariutta Y."/>
            <person name="Henrissat B."/>
            <person name="Holligan D."/>
            <person name="Holt R."/>
            <person name="Huang W."/>
            <person name="Islam-Faridi N."/>
            <person name="Jones S."/>
            <person name="Jones-Rhoades M."/>
            <person name="Jorgensen R."/>
            <person name="Joshi C."/>
            <person name="Kangasjarvi J."/>
            <person name="Karlsson J."/>
            <person name="Kelleher C."/>
            <person name="Kirkpatrick R."/>
            <person name="Kirst M."/>
            <person name="Kohler A."/>
            <person name="Kalluri U."/>
            <person name="Larimer F."/>
            <person name="Leebens-Mack J."/>
            <person name="Leple J.C."/>
            <person name="Locascio P."/>
            <person name="Lou Y."/>
            <person name="Lucas S."/>
            <person name="Martin F."/>
            <person name="Montanini B."/>
            <person name="Napoli C."/>
            <person name="Nelson D.R."/>
            <person name="Nelson C."/>
            <person name="Nieminen K."/>
            <person name="Nilsson O."/>
            <person name="Pereda V."/>
            <person name="Peter G."/>
            <person name="Philippe R."/>
            <person name="Pilate G."/>
            <person name="Poliakov A."/>
            <person name="Razumovskaya J."/>
            <person name="Richardson P."/>
            <person name="Rinaldi C."/>
            <person name="Ritland K."/>
            <person name="Rouze P."/>
            <person name="Ryaboy D."/>
            <person name="Schmutz J."/>
            <person name="Schrader J."/>
            <person name="Segerman B."/>
            <person name="Shin H."/>
            <person name="Siddiqui A."/>
            <person name="Sterky F."/>
            <person name="Terry A."/>
            <person name="Tsai C.J."/>
            <person name="Uberbacher E."/>
            <person name="Unneberg P."/>
            <person name="Vahala J."/>
            <person name="Wall K."/>
            <person name="Wessler S."/>
            <person name="Yang G."/>
            <person name="Yin T."/>
            <person name="Douglas C."/>
            <person name="Marra M."/>
            <person name="Sandberg G."/>
            <person name="Van de Peer Y."/>
            <person name="Rokhsar D."/>
        </authorList>
    </citation>
    <scope>NUCLEOTIDE SEQUENCE [LARGE SCALE GENOMIC DNA]</scope>
    <source>
        <strain evidence="2">cv. Nisqually</strain>
    </source>
</reference>
<dbReference type="EMBL" id="CM009299">
    <property type="protein sequence ID" value="KAI9387686.1"/>
    <property type="molecule type" value="Genomic_DNA"/>
</dbReference>
<name>A0ACC0SEN5_POPTR</name>
<accession>A0ACC0SEN5</accession>
<sequence length="108" mass="12066">MDDLLTLSHDPRTLICQIISNPFVATKPPPLLGKKISQIIYIFFSPPLIATRNSPPFFSFLSQIRPCSTTLSYVPPLSQSFTHRQNQLPLSPSNLSLHHQAVLTKSNP</sequence>
<proteinExistence type="predicted"/>
<evidence type="ECO:0000313" key="1">
    <source>
        <dbReference type="EMBL" id="KAI9387686.1"/>
    </source>
</evidence>